<evidence type="ECO:0000313" key="4">
    <source>
        <dbReference type="Proteomes" id="UP000310314"/>
    </source>
</evidence>
<feature type="region of interest" description="Disordered" evidence="1">
    <location>
        <begin position="119"/>
        <end position="145"/>
    </location>
</feature>
<gene>
    <name evidence="3" type="ORF">FEE95_11225</name>
</gene>
<reference evidence="3 4" key="1">
    <citation type="submission" date="2019-05" db="EMBL/GenBank/DDBJ databases">
        <authorList>
            <person name="Zhang J.-Y."/>
            <person name="Feg X."/>
            <person name="Du Z.-J."/>
        </authorList>
    </citation>
    <scope>NUCLEOTIDE SEQUENCE [LARGE SCALE GENOMIC DNA]</scope>
    <source>
        <strain evidence="3 4">RZ26</strain>
    </source>
</reference>
<protein>
    <recommendedName>
        <fullName evidence="5">DUF4136 domain-containing protein</fullName>
    </recommendedName>
</protein>
<comment type="caution">
    <text evidence="3">The sequence shown here is derived from an EMBL/GenBank/DDBJ whole genome shotgun (WGS) entry which is preliminary data.</text>
</comment>
<accession>A0A5S3QHP5</accession>
<dbReference type="OrthoDB" id="6077795at2"/>
<evidence type="ECO:0000256" key="2">
    <source>
        <dbReference type="SAM" id="SignalP"/>
    </source>
</evidence>
<evidence type="ECO:0000256" key="1">
    <source>
        <dbReference type="SAM" id="MobiDB-lite"/>
    </source>
</evidence>
<keyword evidence="2" id="KW-0732">Signal</keyword>
<dbReference type="Proteomes" id="UP000310314">
    <property type="component" value="Unassembled WGS sequence"/>
</dbReference>
<sequence>MRNKSYYLIFCVFLVLSSCASTKLMDSWKSQSFDSLANSKILVISESPETEVRKSYETAIATKLRLQNLDAIESHILFPSLKEADTPEERAQVVQMFKDAGISGIILTSLKQTIETQNGSMASQTDIPASYRDKASFGPNSSDSDVPMVSTSKTYVLEALTYDLTLAEDEQLVNVCLVDVTDPDAPDKIQKTFTKIVADQFK</sequence>
<proteinExistence type="predicted"/>
<evidence type="ECO:0000313" key="3">
    <source>
        <dbReference type="EMBL" id="TMM57055.1"/>
    </source>
</evidence>
<dbReference type="PROSITE" id="PS51257">
    <property type="entry name" value="PROKAR_LIPOPROTEIN"/>
    <property type="match status" value="1"/>
</dbReference>
<keyword evidence="4" id="KW-1185">Reference proteome</keyword>
<name>A0A5S3QHP5_9FLAO</name>
<dbReference type="EMBL" id="VATY01000002">
    <property type="protein sequence ID" value="TMM57055.1"/>
    <property type="molecule type" value="Genomic_DNA"/>
</dbReference>
<organism evidence="3 4">
    <name type="scientific">Maribacter algarum</name>
    <name type="common">ex Zhang et al. 2020</name>
    <dbReference type="NCBI Taxonomy" id="2578118"/>
    <lineage>
        <taxon>Bacteria</taxon>
        <taxon>Pseudomonadati</taxon>
        <taxon>Bacteroidota</taxon>
        <taxon>Flavobacteriia</taxon>
        <taxon>Flavobacteriales</taxon>
        <taxon>Flavobacteriaceae</taxon>
        <taxon>Maribacter</taxon>
    </lineage>
</organism>
<feature type="chain" id="PRO_5024346822" description="DUF4136 domain-containing protein" evidence="2">
    <location>
        <begin position="21"/>
        <end position="202"/>
    </location>
</feature>
<feature type="signal peptide" evidence="2">
    <location>
        <begin position="1"/>
        <end position="20"/>
    </location>
</feature>
<dbReference type="AlphaFoldDB" id="A0A5S3QHP5"/>
<dbReference type="RefSeq" id="WP_138658037.1">
    <property type="nucleotide sequence ID" value="NZ_VATY01000002.1"/>
</dbReference>
<evidence type="ECO:0008006" key="5">
    <source>
        <dbReference type="Google" id="ProtNLM"/>
    </source>
</evidence>